<keyword evidence="5" id="KW-0680">Restriction system</keyword>
<feature type="domain" description="Type III R-M EcoP15I C-terminal" evidence="7">
    <location>
        <begin position="528"/>
        <end position="622"/>
    </location>
</feature>
<dbReference type="SUPFAM" id="SSF53335">
    <property type="entry name" value="S-adenosyl-L-methionine-dependent methyltransferases"/>
    <property type="match status" value="1"/>
</dbReference>
<dbReference type="GO" id="GO:0032259">
    <property type="term" value="P:methylation"/>
    <property type="evidence" value="ECO:0007669"/>
    <property type="project" value="UniProtKB-KW"/>
</dbReference>
<dbReference type="Proteomes" id="UP000616595">
    <property type="component" value="Unassembled WGS sequence"/>
</dbReference>
<dbReference type="EMBL" id="WJBD01000006">
    <property type="protein sequence ID" value="MBC3887984.1"/>
    <property type="molecule type" value="Genomic_DNA"/>
</dbReference>
<dbReference type="GO" id="GO:0009307">
    <property type="term" value="P:DNA restriction-modification system"/>
    <property type="evidence" value="ECO:0007669"/>
    <property type="project" value="UniProtKB-KW"/>
</dbReference>
<evidence type="ECO:0000256" key="3">
    <source>
        <dbReference type="ARBA" id="ARBA00022679"/>
    </source>
</evidence>
<dbReference type="GO" id="GO:0008170">
    <property type="term" value="F:N-methyltransferase activity"/>
    <property type="evidence" value="ECO:0007669"/>
    <property type="project" value="InterPro"/>
</dbReference>
<dbReference type="InterPro" id="IPR002052">
    <property type="entry name" value="DNA_methylase_N6_adenine_CS"/>
</dbReference>
<keyword evidence="9" id="KW-1185">Reference proteome</keyword>
<accession>A0A923HSQ6</accession>
<dbReference type="OrthoDB" id="9800801at2"/>
<proteinExistence type="inferred from homology"/>
<name>A0A923HSQ6_9FIRM</name>
<reference evidence="8" key="2">
    <citation type="submission" date="2020-10" db="EMBL/GenBank/DDBJ databases">
        <title>Comparative genomics of the Acetobacterium genus.</title>
        <authorList>
            <person name="Marshall C."/>
            <person name="May H."/>
            <person name="Norman S."/>
        </authorList>
    </citation>
    <scope>NUCLEOTIDE SEQUENCE</scope>
    <source>
        <strain evidence="8">DER-2019</strain>
    </source>
</reference>
<dbReference type="Pfam" id="PF18273">
    <property type="entry name" value="T3RM_EcoP15I_C"/>
    <property type="match status" value="1"/>
</dbReference>
<dbReference type="GO" id="GO:0003677">
    <property type="term" value="F:DNA binding"/>
    <property type="evidence" value="ECO:0007669"/>
    <property type="project" value="InterPro"/>
</dbReference>
<gene>
    <name evidence="8" type="ORF">GH810_06635</name>
</gene>
<dbReference type="PRINTS" id="PR00506">
    <property type="entry name" value="D21N6MTFRASE"/>
</dbReference>
<evidence type="ECO:0000256" key="4">
    <source>
        <dbReference type="ARBA" id="ARBA00022691"/>
    </source>
</evidence>
<comment type="similarity">
    <text evidence="1">Belongs to the N(4)/N(6)-methyltransferase family.</text>
</comment>
<comment type="caution">
    <text evidence="8">The sequence shown here is derived from an EMBL/GenBank/DDBJ whole genome shotgun (WGS) entry which is preliminary data.</text>
</comment>
<protein>
    <submittedName>
        <fullName evidence="8">Site-specific DNA-methyltransferase</fullName>
    </submittedName>
</protein>
<evidence type="ECO:0000313" key="9">
    <source>
        <dbReference type="Proteomes" id="UP000616595"/>
    </source>
</evidence>
<reference evidence="8" key="1">
    <citation type="submission" date="2019-10" db="EMBL/GenBank/DDBJ databases">
        <authorList>
            <person name="Ross D.E."/>
            <person name="Gulliver D."/>
        </authorList>
    </citation>
    <scope>NUCLEOTIDE SEQUENCE</scope>
    <source>
        <strain evidence="8">DER-2019</strain>
    </source>
</reference>
<keyword evidence="2" id="KW-0489">Methyltransferase</keyword>
<sequence>MIREQLLNNLKAKSNTREVNKLRADFPQFFDNNGKFLINRFSEMLQSEYVDVEKEGYELKFLGKSYAKYLTSTDTETVITPDEGHNSKEINKNSENVYIVGDNLDAIKHLLQSYSGQVKCIYIDPPYNTGSDGFIYPDNFQFTKENLAETIGIELDEAERIIEIAGKSTHSAWLMFMYPRLMLARDLLKEDGVIFISIDDNEQSNLKLLCDEIFGEINFLANLIWEKKYTIANDAQFFSDNHDHILCYSKNIDVFKIGRLPRTEKMDKAYSNPDNHPNGPWKATPLHAKSGSENSADFTYTFNNGVTFKPPQGTYARFSSETLAKFDENKEIWFGKNGDAIPSRKTFLSQLKSEGIVPRTIIGYKEGGHNHEAVEELKDLFGFSPFNDPKPTKLILHLMKIANLNRDSIIMDFFSGSATTAHSVMKLNAEDNGDRKYILIQLPEKIKESKSLNKAIYRTIDEIGRFRIEKAAIKIKSETGSDIDYGFKLYRLNEPDKNRLDKIVEFDPHSTYIMEDMTEGFSFDEASGRATILTTWINQDGYGLICQTEKVKLNTYTVDLCQDSLYIIDPGITSEDVMDLIKMVEDNTLNISRIVIYPYSLTFNVLHELKKNFLNLRNSKNVNVIERY</sequence>
<dbReference type="InterPro" id="IPR002295">
    <property type="entry name" value="N4/N6-MTase_EcoPI_Mod-like"/>
</dbReference>
<evidence type="ECO:0000256" key="2">
    <source>
        <dbReference type="ARBA" id="ARBA00022603"/>
    </source>
</evidence>
<dbReference type="RefSeq" id="WP_148566208.1">
    <property type="nucleotide sequence ID" value="NZ_RXYA01000003.1"/>
</dbReference>
<dbReference type="PIRSF" id="PIRSF015855">
    <property type="entry name" value="TypeIII_Mtase_mKpnI"/>
    <property type="match status" value="1"/>
</dbReference>
<dbReference type="InterPro" id="IPR041405">
    <property type="entry name" value="T3RM_EcoP15I_C"/>
</dbReference>
<dbReference type="Pfam" id="PF01555">
    <property type="entry name" value="N6_N4_Mtase"/>
    <property type="match status" value="1"/>
</dbReference>
<feature type="domain" description="DNA methylase N-4/N-6" evidence="6">
    <location>
        <begin position="118"/>
        <end position="448"/>
    </location>
</feature>
<dbReference type="PROSITE" id="PS00092">
    <property type="entry name" value="N6_MTASE"/>
    <property type="match status" value="1"/>
</dbReference>
<dbReference type="Gene3D" id="3.40.50.150">
    <property type="entry name" value="Vaccinia Virus protein VP39"/>
    <property type="match status" value="1"/>
</dbReference>
<organism evidence="8 9">
    <name type="scientific">Acetobacterium paludosum</name>
    <dbReference type="NCBI Taxonomy" id="52693"/>
    <lineage>
        <taxon>Bacteria</taxon>
        <taxon>Bacillati</taxon>
        <taxon>Bacillota</taxon>
        <taxon>Clostridia</taxon>
        <taxon>Eubacteriales</taxon>
        <taxon>Eubacteriaceae</taxon>
        <taxon>Acetobacterium</taxon>
    </lineage>
</organism>
<keyword evidence="4" id="KW-0949">S-adenosyl-L-methionine</keyword>
<dbReference type="InterPro" id="IPR029063">
    <property type="entry name" value="SAM-dependent_MTases_sf"/>
</dbReference>
<evidence type="ECO:0000256" key="1">
    <source>
        <dbReference type="ARBA" id="ARBA00006594"/>
    </source>
</evidence>
<dbReference type="InterPro" id="IPR002941">
    <property type="entry name" value="DNA_methylase_N4/N6"/>
</dbReference>
<evidence type="ECO:0000259" key="6">
    <source>
        <dbReference type="Pfam" id="PF01555"/>
    </source>
</evidence>
<evidence type="ECO:0000256" key="5">
    <source>
        <dbReference type="ARBA" id="ARBA00022747"/>
    </source>
</evidence>
<dbReference type="AlphaFoldDB" id="A0A923HSQ6"/>
<keyword evidence="3" id="KW-0808">Transferase</keyword>
<evidence type="ECO:0000259" key="7">
    <source>
        <dbReference type="Pfam" id="PF18273"/>
    </source>
</evidence>
<evidence type="ECO:0000313" key="8">
    <source>
        <dbReference type="EMBL" id="MBC3887984.1"/>
    </source>
</evidence>